<dbReference type="OrthoDB" id="9785695at2"/>
<comment type="similarity">
    <text evidence="4">Belongs to the inositol monophosphatase superfamily.</text>
</comment>
<dbReference type="Gene3D" id="3.30.540.10">
    <property type="entry name" value="Fructose-1,6-Bisphosphatase, subunit A, domain 1"/>
    <property type="match status" value="1"/>
</dbReference>
<evidence type="ECO:0000256" key="7">
    <source>
        <dbReference type="ARBA" id="ARBA00022801"/>
    </source>
</evidence>
<gene>
    <name evidence="13" type="primary">hisN</name>
    <name evidence="13" type="ORF">FXN63_17400</name>
</gene>
<dbReference type="PROSITE" id="PS00629">
    <property type="entry name" value="IMP_1"/>
    <property type="match status" value="1"/>
</dbReference>
<dbReference type="EMBL" id="CP043046">
    <property type="protein sequence ID" value="QEI07419.1"/>
    <property type="molecule type" value="Genomic_DNA"/>
</dbReference>
<name>A0A5C0AY87_9BURK</name>
<dbReference type="FunFam" id="3.30.540.10:FF:000003">
    <property type="entry name" value="Inositol-1-monophosphatase"/>
    <property type="match status" value="1"/>
</dbReference>
<evidence type="ECO:0000256" key="10">
    <source>
        <dbReference type="ARBA" id="ARBA00049158"/>
    </source>
</evidence>
<feature type="binding site" evidence="12">
    <location>
        <position position="97"/>
    </location>
    <ligand>
        <name>Mg(2+)</name>
        <dbReference type="ChEBI" id="CHEBI:18420"/>
        <label>1</label>
        <note>catalytic</note>
    </ligand>
</feature>
<accession>A0A5C0AY87</accession>
<evidence type="ECO:0000256" key="12">
    <source>
        <dbReference type="PIRSR" id="PIRSR600760-2"/>
    </source>
</evidence>
<organism evidence="13 14">
    <name type="scientific">Pigmentiphaga aceris</name>
    <dbReference type="NCBI Taxonomy" id="1940612"/>
    <lineage>
        <taxon>Bacteria</taxon>
        <taxon>Pseudomonadati</taxon>
        <taxon>Pseudomonadota</taxon>
        <taxon>Betaproteobacteria</taxon>
        <taxon>Burkholderiales</taxon>
        <taxon>Alcaligenaceae</taxon>
        <taxon>Pigmentiphaga</taxon>
    </lineage>
</organism>
<evidence type="ECO:0000256" key="6">
    <source>
        <dbReference type="ARBA" id="ARBA00022723"/>
    </source>
</evidence>
<comment type="catalytic activity">
    <reaction evidence="10">
        <text>L-histidinol phosphate + H2O = L-histidinol + phosphate</text>
        <dbReference type="Rhea" id="RHEA:14465"/>
        <dbReference type="ChEBI" id="CHEBI:15377"/>
        <dbReference type="ChEBI" id="CHEBI:43474"/>
        <dbReference type="ChEBI" id="CHEBI:57699"/>
        <dbReference type="ChEBI" id="CHEBI:57980"/>
        <dbReference type="EC" id="3.1.3.15"/>
    </reaction>
</comment>
<dbReference type="PRINTS" id="PR00377">
    <property type="entry name" value="IMPHPHTASES"/>
</dbReference>
<dbReference type="InterPro" id="IPR020583">
    <property type="entry name" value="Inositol_monoP_metal-BS"/>
</dbReference>
<evidence type="ECO:0000256" key="1">
    <source>
        <dbReference type="ARBA" id="ARBA00001033"/>
    </source>
</evidence>
<dbReference type="EC" id="3.1.3.15" evidence="11"/>
<evidence type="ECO:0000313" key="14">
    <source>
        <dbReference type="Proteomes" id="UP000325161"/>
    </source>
</evidence>
<evidence type="ECO:0000256" key="5">
    <source>
        <dbReference type="ARBA" id="ARBA00022605"/>
    </source>
</evidence>
<dbReference type="Pfam" id="PF00459">
    <property type="entry name" value="Inositol_P"/>
    <property type="match status" value="1"/>
</dbReference>
<dbReference type="PANTHER" id="PTHR43200">
    <property type="entry name" value="PHOSPHATASE"/>
    <property type="match status" value="1"/>
</dbReference>
<sequence length="268" mass="29136">MPYTEALPADVAASLSAYATLAHELADEARALALRYFRTRLDIIDKADESPVTIADREVEAAMRKRIGERYPSHGILGEEHGQAATDAEFVWVLDPIDGTRSFISGSPLWGVLIALLWRGRPILGLIEVPMTGERWFGLEGHGAALNGTEARASNCTTLADACLYSTSPDIFDADGWERFERVRKQTRMRRFGGDCYSYGLLASGHIDLVIESGLQPYDYLAIVTVLAQAGAVITDWEGQPLTMASNGNVVAAATATLHAEALRVLRG</sequence>
<dbReference type="InterPro" id="IPR011809">
    <property type="entry name" value="His_9_proposed"/>
</dbReference>
<evidence type="ECO:0000256" key="11">
    <source>
        <dbReference type="NCBIfam" id="TIGR02067"/>
    </source>
</evidence>
<comment type="pathway">
    <text evidence="3">Amino-acid biosynthesis; L-histidine biosynthesis; L-histidine from 5-phospho-alpha-D-ribose 1-diphosphate: step 8/9.</text>
</comment>
<dbReference type="GO" id="GO:0052834">
    <property type="term" value="F:inositol monophosphate phosphatase activity"/>
    <property type="evidence" value="ECO:0007669"/>
    <property type="project" value="UniProtKB-EC"/>
</dbReference>
<comment type="catalytic activity">
    <reaction evidence="1">
        <text>a myo-inositol phosphate + H2O = myo-inositol + phosphate</text>
        <dbReference type="Rhea" id="RHEA:24056"/>
        <dbReference type="ChEBI" id="CHEBI:15377"/>
        <dbReference type="ChEBI" id="CHEBI:17268"/>
        <dbReference type="ChEBI" id="CHEBI:43474"/>
        <dbReference type="ChEBI" id="CHEBI:84139"/>
        <dbReference type="EC" id="3.1.3.25"/>
    </reaction>
</comment>
<feature type="binding site" evidence="12">
    <location>
        <position position="219"/>
    </location>
    <ligand>
        <name>Mg(2+)</name>
        <dbReference type="ChEBI" id="CHEBI:18420"/>
        <label>1</label>
        <note>catalytic</note>
    </ligand>
</feature>
<evidence type="ECO:0000313" key="13">
    <source>
        <dbReference type="EMBL" id="QEI07419.1"/>
    </source>
</evidence>
<proteinExistence type="inferred from homology"/>
<dbReference type="Proteomes" id="UP000325161">
    <property type="component" value="Chromosome"/>
</dbReference>
<keyword evidence="7 13" id="KW-0378">Hydrolase</keyword>
<dbReference type="Gene3D" id="3.40.190.80">
    <property type="match status" value="1"/>
</dbReference>
<comment type="cofactor">
    <cofactor evidence="2 12">
        <name>Mg(2+)</name>
        <dbReference type="ChEBI" id="CHEBI:18420"/>
    </cofactor>
</comment>
<keyword evidence="9" id="KW-0368">Histidine biosynthesis</keyword>
<dbReference type="AlphaFoldDB" id="A0A5C0AY87"/>
<evidence type="ECO:0000256" key="9">
    <source>
        <dbReference type="ARBA" id="ARBA00023102"/>
    </source>
</evidence>
<protein>
    <recommendedName>
        <fullName evidence="11">Histidinol-phosphatase</fullName>
        <ecNumber evidence="11">3.1.3.15</ecNumber>
    </recommendedName>
</protein>
<dbReference type="RefSeq" id="WP_148816466.1">
    <property type="nucleotide sequence ID" value="NZ_CP043046.1"/>
</dbReference>
<dbReference type="KEGG" id="pacr:FXN63_17400"/>
<evidence type="ECO:0000256" key="4">
    <source>
        <dbReference type="ARBA" id="ARBA00009759"/>
    </source>
</evidence>
<keyword evidence="14" id="KW-1185">Reference proteome</keyword>
<evidence type="ECO:0000256" key="8">
    <source>
        <dbReference type="ARBA" id="ARBA00022842"/>
    </source>
</evidence>
<reference evidence="13 14" key="1">
    <citation type="submission" date="2019-08" db="EMBL/GenBank/DDBJ databases">
        <title>Amphibian skin-associated Pigmentiphaga: genome sequence and occurrence across geography and hosts.</title>
        <authorList>
            <person name="Bletz M.C."/>
            <person name="Bunk B."/>
            <person name="Sproeer C."/>
            <person name="Biwer P."/>
            <person name="Reiter S."/>
            <person name="Rabemananjara F.C.E."/>
            <person name="Schulz S."/>
            <person name="Overmann J."/>
            <person name="Vences M."/>
        </authorList>
    </citation>
    <scope>NUCLEOTIDE SEQUENCE [LARGE SCALE GENOMIC DNA]</scope>
    <source>
        <strain evidence="13 14">Mada1488</strain>
    </source>
</reference>
<dbReference type="CDD" id="cd01641">
    <property type="entry name" value="Bacterial_IMPase_like_1"/>
    <property type="match status" value="1"/>
</dbReference>
<evidence type="ECO:0000256" key="2">
    <source>
        <dbReference type="ARBA" id="ARBA00001946"/>
    </source>
</evidence>
<keyword evidence="8 12" id="KW-0460">Magnesium</keyword>
<dbReference type="PANTHER" id="PTHR43200:SF6">
    <property type="entry name" value="3'(2'),5'-BISPHOSPHATE NUCLEOTIDASE"/>
    <property type="match status" value="1"/>
</dbReference>
<dbReference type="NCBIfam" id="TIGR02067">
    <property type="entry name" value="his_9_HisN"/>
    <property type="match status" value="1"/>
</dbReference>
<dbReference type="InterPro" id="IPR051090">
    <property type="entry name" value="Inositol_monoP_superfamily"/>
</dbReference>
<feature type="binding site" evidence="12">
    <location>
        <position position="79"/>
    </location>
    <ligand>
        <name>Mg(2+)</name>
        <dbReference type="ChEBI" id="CHEBI:18420"/>
        <label>1</label>
        <note>catalytic</note>
    </ligand>
</feature>
<feature type="binding site" evidence="12">
    <location>
        <position position="98"/>
    </location>
    <ligand>
        <name>Mg(2+)</name>
        <dbReference type="ChEBI" id="CHEBI:18420"/>
        <label>1</label>
        <note>catalytic</note>
    </ligand>
</feature>
<keyword evidence="6 12" id="KW-0479">Metal-binding</keyword>
<feature type="binding site" evidence="12">
    <location>
        <position position="95"/>
    </location>
    <ligand>
        <name>Mg(2+)</name>
        <dbReference type="ChEBI" id="CHEBI:18420"/>
        <label>1</label>
        <note>catalytic</note>
    </ligand>
</feature>
<dbReference type="SUPFAM" id="SSF56655">
    <property type="entry name" value="Carbohydrate phosphatase"/>
    <property type="match status" value="1"/>
</dbReference>
<dbReference type="InterPro" id="IPR000760">
    <property type="entry name" value="Inositol_monophosphatase-like"/>
</dbReference>
<evidence type="ECO:0000256" key="3">
    <source>
        <dbReference type="ARBA" id="ARBA00004970"/>
    </source>
</evidence>
<dbReference type="GO" id="GO:0000105">
    <property type="term" value="P:L-histidine biosynthetic process"/>
    <property type="evidence" value="ECO:0007669"/>
    <property type="project" value="UniProtKB-UniRule"/>
</dbReference>
<dbReference type="GO" id="GO:0046872">
    <property type="term" value="F:metal ion binding"/>
    <property type="evidence" value="ECO:0007669"/>
    <property type="project" value="UniProtKB-KW"/>
</dbReference>
<dbReference type="UniPathway" id="UPA00031">
    <property type="reaction ID" value="UER00013"/>
</dbReference>
<dbReference type="GO" id="GO:0004401">
    <property type="term" value="F:histidinol-phosphatase activity"/>
    <property type="evidence" value="ECO:0007669"/>
    <property type="project" value="UniProtKB-UniRule"/>
</dbReference>
<keyword evidence="5" id="KW-0028">Amino-acid biosynthesis</keyword>